<comment type="caution">
    <text evidence="1">The sequence shown here is derived from an EMBL/GenBank/DDBJ whole genome shotgun (WGS) entry which is preliminary data.</text>
</comment>
<evidence type="ECO:0000313" key="1">
    <source>
        <dbReference type="EMBL" id="KFF14489.1"/>
    </source>
</evidence>
<proteinExistence type="predicted"/>
<protein>
    <submittedName>
        <fullName evidence="1">Uncharacterized protein</fullName>
    </submittedName>
</protein>
<evidence type="ECO:0000313" key="2">
    <source>
        <dbReference type="Proteomes" id="UP000028705"/>
    </source>
</evidence>
<keyword evidence="2" id="KW-1185">Reference proteome</keyword>
<organism evidence="1 2">
    <name type="scientific">Chryseobacterium soli</name>
    <dbReference type="NCBI Taxonomy" id="445961"/>
    <lineage>
        <taxon>Bacteria</taxon>
        <taxon>Pseudomonadati</taxon>
        <taxon>Bacteroidota</taxon>
        <taxon>Flavobacteriia</taxon>
        <taxon>Flavobacteriales</taxon>
        <taxon>Weeksellaceae</taxon>
        <taxon>Chryseobacterium group</taxon>
        <taxon>Chryseobacterium</taxon>
    </lineage>
</organism>
<name>A0A086ACS5_9FLAO</name>
<reference evidence="1 2" key="1">
    <citation type="submission" date="2014-07" db="EMBL/GenBank/DDBJ databases">
        <title>Genome of Chryseobacterium soli DSM 19298.</title>
        <authorList>
            <person name="Stropko S.J."/>
            <person name="Pipes S.E."/>
            <person name="Newman J."/>
        </authorList>
    </citation>
    <scope>NUCLEOTIDE SEQUENCE [LARGE SCALE GENOMIC DNA]</scope>
    <source>
        <strain evidence="1 2">DSM 19298</strain>
    </source>
</reference>
<sequence>MVLAAGLLVYSQHIFSQQNVGIMTDKPMEKLHVSGKSSVLDDNIGTTGVPLISPTIRIDGLNMTNNPTVLSTDTIAPLYVDSNGDTSVKKGLETFGTYTQPGGDAITTATTLNVTATQTYQFTPTLLTASFTLQQRSVVYISSTLSADVLNASGGTITDGKNRAIAALISFTAAPAASGINTTSSYMGDGLTFANRPTDSMNGSFKLSPSSELVLPAGSYTVILRGAGIASSNAPGDNYRIIWGGGTGDKLNILAKPL</sequence>
<dbReference type="AlphaFoldDB" id="A0A086ACS5"/>
<accession>A0A086ACS5</accession>
<gene>
    <name evidence="1" type="ORF">IW15_03395</name>
</gene>
<dbReference type="eggNOG" id="ENOG50334K1">
    <property type="taxonomic scope" value="Bacteria"/>
</dbReference>
<dbReference type="STRING" id="445961.IW15_03395"/>
<dbReference type="Proteomes" id="UP000028705">
    <property type="component" value="Unassembled WGS sequence"/>
</dbReference>
<dbReference type="EMBL" id="JPRH01000001">
    <property type="protein sequence ID" value="KFF14489.1"/>
    <property type="molecule type" value="Genomic_DNA"/>
</dbReference>